<protein>
    <submittedName>
        <fullName evidence="1">Uncharacterized protein</fullName>
    </submittedName>
</protein>
<sequence length="201" mass="22983">MKDKMAKEQKQFEEVLQRSTNHSADCFSIVIGEEVKLIGFSQAPLTVPSAVLLLKLNNAFLLTGWVDEQYSHSFTQPSALFSSKVIIAVDCRTPSNQKFYLSMNEKTYKFGPRSEERLDDYLSLFWESELGAGLVICQYDAIREEMIRSLVGSPDDGSRKFLKANIMQKIEFYSHIYSKKQMEVLNPSVIKEEFKNEGSII</sequence>
<evidence type="ECO:0000313" key="2">
    <source>
        <dbReference type="Proteomes" id="UP000094578"/>
    </source>
</evidence>
<evidence type="ECO:0000313" key="1">
    <source>
        <dbReference type="EMBL" id="ODP28505.1"/>
    </source>
</evidence>
<dbReference type="EMBL" id="MDER01000036">
    <property type="protein sequence ID" value="ODP28505.1"/>
    <property type="molecule type" value="Genomic_DNA"/>
</dbReference>
<gene>
    <name evidence="1" type="ORF">PTI45_02050</name>
</gene>
<proteinExistence type="predicted"/>
<accession>A0A1E3L5Q2</accession>
<dbReference type="RefSeq" id="WP_069327479.1">
    <property type="nucleotide sequence ID" value="NZ_MDER01000036.1"/>
</dbReference>
<dbReference type="STRING" id="1886670.PTI45_02050"/>
<dbReference type="AlphaFoldDB" id="A0A1E3L5Q2"/>
<comment type="caution">
    <text evidence="1">The sequence shown here is derived from an EMBL/GenBank/DDBJ whole genome shotgun (WGS) entry which is preliminary data.</text>
</comment>
<dbReference type="Proteomes" id="UP000094578">
    <property type="component" value="Unassembled WGS sequence"/>
</dbReference>
<keyword evidence="2" id="KW-1185">Reference proteome</keyword>
<organism evidence="1 2">
    <name type="scientific">Paenibacillus nuruki</name>
    <dbReference type="NCBI Taxonomy" id="1886670"/>
    <lineage>
        <taxon>Bacteria</taxon>
        <taxon>Bacillati</taxon>
        <taxon>Bacillota</taxon>
        <taxon>Bacilli</taxon>
        <taxon>Bacillales</taxon>
        <taxon>Paenibacillaceae</taxon>
        <taxon>Paenibacillus</taxon>
    </lineage>
</organism>
<reference evidence="1 2" key="1">
    <citation type="submission" date="2016-08" db="EMBL/GenBank/DDBJ databases">
        <title>Genome sequencing of Paenibacillus sp. TI45-13ar, isolated from Korean traditional nuruk.</title>
        <authorList>
            <person name="Kim S.-J."/>
        </authorList>
    </citation>
    <scope>NUCLEOTIDE SEQUENCE [LARGE SCALE GENOMIC DNA]</scope>
    <source>
        <strain evidence="1 2">TI45-13ar</strain>
    </source>
</reference>
<name>A0A1E3L5Q2_9BACL</name>